<keyword evidence="2" id="KW-0732">Signal</keyword>
<name>L1JJQ7_GUITC</name>
<dbReference type="EnsemblProtists" id="EKX48295">
    <property type="protein sequence ID" value="EKX48295"/>
    <property type="gene ID" value="GUITHDRAFT_105902"/>
</dbReference>
<organism evidence="3">
    <name type="scientific">Guillardia theta (strain CCMP2712)</name>
    <name type="common">Cryptophyte</name>
    <dbReference type="NCBI Taxonomy" id="905079"/>
    <lineage>
        <taxon>Eukaryota</taxon>
        <taxon>Cryptophyceae</taxon>
        <taxon>Pyrenomonadales</taxon>
        <taxon>Geminigeraceae</taxon>
        <taxon>Guillardia</taxon>
    </lineage>
</organism>
<reference evidence="5" key="2">
    <citation type="submission" date="2012-11" db="EMBL/GenBank/DDBJ databases">
        <authorList>
            <person name="Kuo A."/>
            <person name="Curtis B.A."/>
            <person name="Tanifuji G."/>
            <person name="Burki F."/>
            <person name="Gruber A."/>
            <person name="Irimia M."/>
            <person name="Maruyama S."/>
            <person name="Arias M.C."/>
            <person name="Ball S.G."/>
            <person name="Gile G.H."/>
            <person name="Hirakawa Y."/>
            <person name="Hopkins J.F."/>
            <person name="Rensing S.A."/>
            <person name="Schmutz J."/>
            <person name="Symeonidi A."/>
            <person name="Elias M."/>
            <person name="Eveleigh R.J."/>
            <person name="Herman E.K."/>
            <person name="Klute M.J."/>
            <person name="Nakayama T."/>
            <person name="Obornik M."/>
            <person name="Reyes-Prieto A."/>
            <person name="Armbrust E.V."/>
            <person name="Aves S.J."/>
            <person name="Beiko R.G."/>
            <person name="Coutinho P."/>
            <person name="Dacks J.B."/>
            <person name="Durnford D.G."/>
            <person name="Fast N.M."/>
            <person name="Green B.R."/>
            <person name="Grisdale C."/>
            <person name="Hempe F."/>
            <person name="Henrissat B."/>
            <person name="Hoppner M.P."/>
            <person name="Ishida K.-I."/>
            <person name="Kim E."/>
            <person name="Koreny L."/>
            <person name="Kroth P.G."/>
            <person name="Liu Y."/>
            <person name="Malik S.-B."/>
            <person name="Maier U.G."/>
            <person name="McRose D."/>
            <person name="Mock T."/>
            <person name="Neilson J.A."/>
            <person name="Onodera N.T."/>
            <person name="Poole A.M."/>
            <person name="Pritham E.J."/>
            <person name="Richards T.A."/>
            <person name="Rocap G."/>
            <person name="Roy S.W."/>
            <person name="Sarai C."/>
            <person name="Schaack S."/>
            <person name="Shirato S."/>
            <person name="Slamovits C.H."/>
            <person name="Spencer D.F."/>
            <person name="Suzuki S."/>
            <person name="Worden A.Z."/>
            <person name="Zauner S."/>
            <person name="Barry K."/>
            <person name="Bell C."/>
            <person name="Bharti A.K."/>
            <person name="Crow J.A."/>
            <person name="Grimwood J."/>
            <person name="Kramer R."/>
            <person name="Lindquist E."/>
            <person name="Lucas S."/>
            <person name="Salamov A."/>
            <person name="McFadden G.I."/>
            <person name="Lane C.E."/>
            <person name="Keeling P.J."/>
            <person name="Gray M.W."/>
            <person name="Grigoriev I.V."/>
            <person name="Archibald J.M."/>
        </authorList>
    </citation>
    <scope>NUCLEOTIDE SEQUENCE</scope>
    <source>
        <strain evidence="5">CCMP2712</strain>
    </source>
</reference>
<reference evidence="4" key="3">
    <citation type="submission" date="2016-03" db="UniProtKB">
        <authorList>
            <consortium name="EnsemblProtists"/>
        </authorList>
    </citation>
    <scope>IDENTIFICATION</scope>
</reference>
<feature type="chain" id="PRO_5008771550" evidence="2">
    <location>
        <begin position="28"/>
        <end position="424"/>
    </location>
</feature>
<dbReference type="RefSeq" id="XP_005835275.1">
    <property type="nucleotide sequence ID" value="XM_005835218.1"/>
</dbReference>
<sequence>MVRLPWVFGSLAVALMMVMVMVTMEDGSTVLSQKKQEKNNKYTEELSSLARSAEPGRKHALAQLDRLQKRSGFDSVRDARSKHKVPRALQEMESLAKRKSGYSSDSGSGAAALGKLERSHGIQSSKKMLAEIMSFRHYKQSNNEINELANGFESHSSLSHRLRSSINMRKARMARAHLSEKKRHEASALRLEAGRLSRRRMLRSTAERASRKIGAALTQTFKPIQSMLHRDEITLDDMLSKRKLKQVQDSIVSSAADSVNSALKQAMKKEVERVVRKKELEMKHKSKEYLTEVHKKAKAALSSVTDLDPDSISTKLEKKTSQKQSSSQPWSAKVESFLQSTDQFIHSIAADGAWALGTTGNELNKGKVQKDAAAGKKSSKSVSEDDVIEATKSHLEQELRSARAIANHGKLPASYYWIEGKEAR</sequence>
<evidence type="ECO:0000256" key="1">
    <source>
        <dbReference type="SAM" id="MobiDB-lite"/>
    </source>
</evidence>
<feature type="region of interest" description="Disordered" evidence="1">
    <location>
        <begin position="366"/>
        <end position="389"/>
    </location>
</feature>
<dbReference type="Proteomes" id="UP000011087">
    <property type="component" value="Unassembled WGS sequence"/>
</dbReference>
<proteinExistence type="predicted"/>
<gene>
    <name evidence="3" type="ORF">GUITHDRAFT_105902</name>
</gene>
<protein>
    <submittedName>
        <fullName evidence="3 4">Uncharacterized protein</fullName>
    </submittedName>
</protein>
<evidence type="ECO:0000313" key="5">
    <source>
        <dbReference type="Proteomes" id="UP000011087"/>
    </source>
</evidence>
<feature type="signal peptide" evidence="2">
    <location>
        <begin position="1"/>
        <end position="27"/>
    </location>
</feature>
<evidence type="ECO:0000256" key="2">
    <source>
        <dbReference type="SAM" id="SignalP"/>
    </source>
</evidence>
<dbReference type="AlphaFoldDB" id="L1JJQ7"/>
<feature type="region of interest" description="Disordered" evidence="1">
    <location>
        <begin position="94"/>
        <end position="118"/>
    </location>
</feature>
<feature type="region of interest" description="Disordered" evidence="1">
    <location>
        <begin position="300"/>
        <end position="330"/>
    </location>
</feature>
<dbReference type="HOGENOM" id="CLU_648042_0_0_1"/>
<evidence type="ECO:0000313" key="4">
    <source>
        <dbReference type="EnsemblProtists" id="EKX48295"/>
    </source>
</evidence>
<dbReference type="PaxDb" id="55529-EKX48295"/>
<keyword evidence="5" id="KW-1185">Reference proteome</keyword>
<reference evidence="3 5" key="1">
    <citation type="journal article" date="2012" name="Nature">
        <title>Algal genomes reveal evolutionary mosaicism and the fate of nucleomorphs.</title>
        <authorList>
            <consortium name="DOE Joint Genome Institute"/>
            <person name="Curtis B.A."/>
            <person name="Tanifuji G."/>
            <person name="Burki F."/>
            <person name="Gruber A."/>
            <person name="Irimia M."/>
            <person name="Maruyama S."/>
            <person name="Arias M.C."/>
            <person name="Ball S.G."/>
            <person name="Gile G.H."/>
            <person name="Hirakawa Y."/>
            <person name="Hopkins J.F."/>
            <person name="Kuo A."/>
            <person name="Rensing S.A."/>
            <person name="Schmutz J."/>
            <person name="Symeonidi A."/>
            <person name="Elias M."/>
            <person name="Eveleigh R.J."/>
            <person name="Herman E.K."/>
            <person name="Klute M.J."/>
            <person name="Nakayama T."/>
            <person name="Obornik M."/>
            <person name="Reyes-Prieto A."/>
            <person name="Armbrust E.V."/>
            <person name="Aves S.J."/>
            <person name="Beiko R.G."/>
            <person name="Coutinho P."/>
            <person name="Dacks J.B."/>
            <person name="Durnford D.G."/>
            <person name="Fast N.M."/>
            <person name="Green B.R."/>
            <person name="Grisdale C.J."/>
            <person name="Hempel F."/>
            <person name="Henrissat B."/>
            <person name="Hoppner M.P."/>
            <person name="Ishida K."/>
            <person name="Kim E."/>
            <person name="Koreny L."/>
            <person name="Kroth P.G."/>
            <person name="Liu Y."/>
            <person name="Malik S.B."/>
            <person name="Maier U.G."/>
            <person name="McRose D."/>
            <person name="Mock T."/>
            <person name="Neilson J.A."/>
            <person name="Onodera N.T."/>
            <person name="Poole A.M."/>
            <person name="Pritham E.J."/>
            <person name="Richards T.A."/>
            <person name="Rocap G."/>
            <person name="Roy S.W."/>
            <person name="Sarai C."/>
            <person name="Schaack S."/>
            <person name="Shirato S."/>
            <person name="Slamovits C.H."/>
            <person name="Spencer D.F."/>
            <person name="Suzuki S."/>
            <person name="Worden A.Z."/>
            <person name="Zauner S."/>
            <person name="Barry K."/>
            <person name="Bell C."/>
            <person name="Bharti A.K."/>
            <person name="Crow J.A."/>
            <person name="Grimwood J."/>
            <person name="Kramer R."/>
            <person name="Lindquist E."/>
            <person name="Lucas S."/>
            <person name="Salamov A."/>
            <person name="McFadden G.I."/>
            <person name="Lane C.E."/>
            <person name="Keeling P.J."/>
            <person name="Gray M.W."/>
            <person name="Grigoriev I.V."/>
            <person name="Archibald J.M."/>
        </authorList>
    </citation>
    <scope>NUCLEOTIDE SEQUENCE</scope>
    <source>
        <strain evidence="3 5">CCMP2712</strain>
    </source>
</reference>
<dbReference type="KEGG" id="gtt:GUITHDRAFT_105902"/>
<evidence type="ECO:0000313" key="3">
    <source>
        <dbReference type="EMBL" id="EKX48295.1"/>
    </source>
</evidence>
<dbReference type="GeneID" id="17304905"/>
<accession>L1JJQ7</accession>
<feature type="compositionally biased region" description="Low complexity" evidence="1">
    <location>
        <begin position="101"/>
        <end position="112"/>
    </location>
</feature>
<dbReference type="EMBL" id="JH992986">
    <property type="protein sequence ID" value="EKX48295.1"/>
    <property type="molecule type" value="Genomic_DNA"/>
</dbReference>